<feature type="transmembrane region" description="Helical" evidence="3">
    <location>
        <begin position="188"/>
        <end position="206"/>
    </location>
</feature>
<keyword evidence="3" id="KW-0812">Transmembrane</keyword>
<name>A0A7U2I2J2_PHANO</name>
<dbReference type="PANTHER" id="PTHR31495:SF0">
    <property type="entry name" value="BINDING PROTEIN CALEOSIN, PUTATIVE (AFU_ORTHOLOGUE AFUA_5G13750)-RELATED"/>
    <property type="match status" value="1"/>
</dbReference>
<reference evidence="5" key="1">
    <citation type="journal article" date="2021" name="BMC Genomics">
        <title>Chromosome-level genome assembly and manually-curated proteome of model necrotroph Parastagonospora nodorum Sn15 reveals a genome-wide trove of candidate effector homologs, and redundancy of virulence-related functions within an accessory chromosome.</title>
        <authorList>
            <person name="Bertazzoni S."/>
            <person name="Jones D.A.B."/>
            <person name="Phan H.T."/>
            <person name="Tan K.-C."/>
            <person name="Hane J.K."/>
        </authorList>
    </citation>
    <scope>NUCLEOTIDE SEQUENCE [LARGE SCALE GENOMIC DNA]</scope>
    <source>
        <strain evidence="5">SN15 / ATCC MYA-4574 / FGSC 10173)</strain>
    </source>
</reference>
<dbReference type="AlphaFoldDB" id="A0A7U2I2J2"/>
<gene>
    <name evidence="4" type="ORF">JI435_140860</name>
</gene>
<evidence type="ECO:0000256" key="2">
    <source>
        <dbReference type="SAM" id="MobiDB-lite"/>
    </source>
</evidence>
<evidence type="ECO:0000256" key="1">
    <source>
        <dbReference type="ARBA" id="ARBA00006765"/>
    </source>
</evidence>
<evidence type="ECO:0008006" key="6">
    <source>
        <dbReference type="Google" id="ProtNLM"/>
    </source>
</evidence>
<dbReference type="Pfam" id="PF05042">
    <property type="entry name" value="Caleosin"/>
    <property type="match status" value="1"/>
</dbReference>
<evidence type="ECO:0000313" key="5">
    <source>
        <dbReference type="Proteomes" id="UP000663193"/>
    </source>
</evidence>
<evidence type="ECO:0000313" key="4">
    <source>
        <dbReference type="EMBL" id="QRC97017.1"/>
    </source>
</evidence>
<comment type="similarity">
    <text evidence="1">Belongs to the caleosin family.</text>
</comment>
<dbReference type="VEuPathDB" id="FungiDB:JI435_140860"/>
<keyword evidence="3" id="KW-1133">Transmembrane helix</keyword>
<accession>A0A7U2I2J2</accession>
<sequence>MLAQEEDASVSFKPVKWIAGVGDICNHQSGLSVTRHCKPTEVSEPASASSRTAHTHHHSPTSTRSALRRHCEFWDADGDGMIYPWDIFIGFRKLGFNIVLCMWAAVTMAICSSYATQTSWLPHPLFAINIDNIHSNRHGSTTTVYDLNADIDMRRFDAIFDKYAEGKSYLTIRTLYNVWAGQCCANDWFGWFAGALEWIALYILLWPGDGRMKKIDILGVFDGGIFSKIANERVMARI</sequence>
<keyword evidence="3" id="KW-0472">Membrane</keyword>
<dbReference type="EMBL" id="CP069029">
    <property type="protein sequence ID" value="QRC97017.1"/>
    <property type="molecule type" value="Genomic_DNA"/>
</dbReference>
<keyword evidence="5" id="KW-1185">Reference proteome</keyword>
<evidence type="ECO:0000256" key="3">
    <source>
        <dbReference type="SAM" id="Phobius"/>
    </source>
</evidence>
<proteinExistence type="inferred from homology"/>
<organism evidence="4 5">
    <name type="scientific">Phaeosphaeria nodorum (strain SN15 / ATCC MYA-4574 / FGSC 10173)</name>
    <name type="common">Glume blotch fungus</name>
    <name type="synonym">Parastagonospora nodorum</name>
    <dbReference type="NCBI Taxonomy" id="321614"/>
    <lineage>
        <taxon>Eukaryota</taxon>
        <taxon>Fungi</taxon>
        <taxon>Dikarya</taxon>
        <taxon>Ascomycota</taxon>
        <taxon>Pezizomycotina</taxon>
        <taxon>Dothideomycetes</taxon>
        <taxon>Pleosporomycetidae</taxon>
        <taxon>Pleosporales</taxon>
        <taxon>Pleosporineae</taxon>
        <taxon>Phaeosphaeriaceae</taxon>
        <taxon>Parastagonospora</taxon>
    </lineage>
</organism>
<dbReference type="OrthoDB" id="640742at2759"/>
<dbReference type="Proteomes" id="UP000663193">
    <property type="component" value="Chromosome 7"/>
</dbReference>
<protein>
    <recommendedName>
        <fullName evidence="6">EF-hand domain-containing protein</fullName>
    </recommendedName>
</protein>
<feature type="transmembrane region" description="Helical" evidence="3">
    <location>
        <begin position="94"/>
        <end position="115"/>
    </location>
</feature>
<feature type="region of interest" description="Disordered" evidence="2">
    <location>
        <begin position="42"/>
        <end position="63"/>
    </location>
</feature>
<dbReference type="PANTHER" id="PTHR31495">
    <property type="entry name" value="PEROXYGENASE 3-RELATED"/>
    <property type="match status" value="1"/>
</dbReference>
<dbReference type="InterPro" id="IPR007736">
    <property type="entry name" value="Caleosin-related"/>
</dbReference>